<gene>
    <name evidence="1" type="ORF">QSP1433_LOCUS7958</name>
</gene>
<dbReference type="EMBL" id="HBHK01012639">
    <property type="protein sequence ID" value="CAD9683112.1"/>
    <property type="molecule type" value="Transcribed_RNA"/>
</dbReference>
<accession>A0A7S2RX55</accession>
<evidence type="ECO:0000313" key="1">
    <source>
        <dbReference type="EMBL" id="CAD9683112.1"/>
    </source>
</evidence>
<dbReference type="AlphaFoldDB" id="A0A7S2RX55"/>
<sequence>MTAVCSEGVNVEVARNMGLQDNSVVFVESEREIARQLAVRIAARMDEVCAYCPDFLLSTVLEGLLKDVLEKRSTKQLSEVYFYLANTHVPKNLNGFVLGLQVLKWCIRESPETCFAKLGSLSSEEIKAWRVQLL</sequence>
<organism evidence="1">
    <name type="scientific">Mucochytrium quahogii</name>
    <dbReference type="NCBI Taxonomy" id="96639"/>
    <lineage>
        <taxon>Eukaryota</taxon>
        <taxon>Sar</taxon>
        <taxon>Stramenopiles</taxon>
        <taxon>Bigyra</taxon>
        <taxon>Labyrinthulomycetes</taxon>
        <taxon>Thraustochytrida</taxon>
        <taxon>Thraustochytriidae</taxon>
        <taxon>Mucochytrium</taxon>
    </lineage>
</organism>
<name>A0A7S2RX55_9STRA</name>
<proteinExistence type="predicted"/>
<reference evidence="1" key="1">
    <citation type="submission" date="2021-01" db="EMBL/GenBank/DDBJ databases">
        <authorList>
            <person name="Corre E."/>
            <person name="Pelletier E."/>
            <person name="Niang G."/>
            <person name="Scheremetjew M."/>
            <person name="Finn R."/>
            <person name="Kale V."/>
            <person name="Holt S."/>
            <person name="Cochrane G."/>
            <person name="Meng A."/>
            <person name="Brown T."/>
            <person name="Cohen L."/>
        </authorList>
    </citation>
    <scope>NUCLEOTIDE SEQUENCE</scope>
    <source>
        <strain evidence="1">NY070348D</strain>
    </source>
</reference>
<protein>
    <submittedName>
        <fullName evidence="1">Uncharacterized protein</fullName>
    </submittedName>
</protein>